<comment type="caution">
    <text evidence="2">The sequence shown here is derived from an EMBL/GenBank/DDBJ whole genome shotgun (WGS) entry which is preliminary data.</text>
</comment>
<dbReference type="AlphaFoldDB" id="A0A9D1WF82"/>
<reference evidence="2" key="1">
    <citation type="journal article" date="2021" name="PeerJ">
        <title>Extensive microbial diversity within the chicken gut microbiome revealed by metagenomics and culture.</title>
        <authorList>
            <person name="Gilroy R."/>
            <person name="Ravi A."/>
            <person name="Getino M."/>
            <person name="Pursley I."/>
            <person name="Horton D.L."/>
            <person name="Alikhan N.F."/>
            <person name="Baker D."/>
            <person name="Gharbi K."/>
            <person name="Hall N."/>
            <person name="Watson M."/>
            <person name="Adriaenssens E.M."/>
            <person name="Foster-Nyarko E."/>
            <person name="Jarju S."/>
            <person name="Secka A."/>
            <person name="Antonio M."/>
            <person name="Oren A."/>
            <person name="Chaudhuri R.R."/>
            <person name="La Ragione R."/>
            <person name="Hildebrand F."/>
            <person name="Pallen M.J."/>
        </authorList>
    </citation>
    <scope>NUCLEOTIDE SEQUENCE</scope>
    <source>
        <strain evidence="2">USASDec5-558</strain>
    </source>
</reference>
<organism evidence="2 3">
    <name type="scientific">Candidatus Anaerobiospirillum pullistercoris</name>
    <dbReference type="NCBI Taxonomy" id="2838452"/>
    <lineage>
        <taxon>Bacteria</taxon>
        <taxon>Pseudomonadati</taxon>
        <taxon>Pseudomonadota</taxon>
        <taxon>Gammaproteobacteria</taxon>
        <taxon>Aeromonadales</taxon>
        <taxon>Succinivibrionaceae</taxon>
        <taxon>Anaerobiospirillum</taxon>
    </lineage>
</organism>
<sequence>MTLHFSSETPRHHLLNAGAVATAMLTFLGSLWALSDSALAAQIYNKDGSEFSVFGRVQAAFVNDAAYQEMARDTQSSDHTLYASARLGLAGRTALAHGLDAIMMAEWESSGYNEQENQDGPLNHTRYLFTGIDAYQYGTLIVGRGDGAYYTIAGATDIFNVLQGHASDYYLLGDQRPAQVMYSLRALSWDLKLSYMFATNALGNTPLETKRGMGASLSTKFGDKITFAYGIDYTDFRYADNRRESEAFFAPMLMQDGLTYDQALAKSMAQHVGKKVEYGAALSYGVLGQGLYGALVVGTTDYAYLNHQLYTVDTALNYTFSNGLGLSLGYGYKGYDGSAVISELSMGIDYQFNANFKLFAEAQFDLDSDAYEFYGKTVARELNLGEDKYVLGAEFSF</sequence>
<evidence type="ECO:0008006" key="4">
    <source>
        <dbReference type="Google" id="ProtNLM"/>
    </source>
</evidence>
<dbReference type="InterPro" id="IPR023614">
    <property type="entry name" value="Porin_dom_sf"/>
</dbReference>
<dbReference type="GO" id="GO:0015288">
    <property type="term" value="F:porin activity"/>
    <property type="evidence" value="ECO:0007669"/>
    <property type="project" value="InterPro"/>
</dbReference>
<evidence type="ECO:0000313" key="2">
    <source>
        <dbReference type="EMBL" id="HIX57859.1"/>
    </source>
</evidence>
<accession>A0A9D1WF82</accession>
<evidence type="ECO:0000256" key="1">
    <source>
        <dbReference type="ARBA" id="ARBA00022729"/>
    </source>
</evidence>
<dbReference type="PANTHER" id="PTHR34501:SF2">
    <property type="entry name" value="OUTER MEMBRANE PORIN F-RELATED"/>
    <property type="match status" value="1"/>
</dbReference>
<dbReference type="PANTHER" id="PTHR34501">
    <property type="entry name" value="PROTEIN YDDL-RELATED"/>
    <property type="match status" value="1"/>
</dbReference>
<name>A0A9D1WF82_9GAMM</name>
<dbReference type="SUPFAM" id="SSF56935">
    <property type="entry name" value="Porins"/>
    <property type="match status" value="1"/>
</dbReference>
<dbReference type="InterPro" id="IPR050298">
    <property type="entry name" value="Gram-neg_bact_OMP"/>
</dbReference>
<dbReference type="PRINTS" id="PR00183">
    <property type="entry name" value="ECOLIPORIN"/>
</dbReference>
<proteinExistence type="predicted"/>
<keyword evidence="1" id="KW-0732">Signal</keyword>
<gene>
    <name evidence="2" type="ORF">H9850_10380</name>
</gene>
<dbReference type="GO" id="GO:0009279">
    <property type="term" value="C:cell outer membrane"/>
    <property type="evidence" value="ECO:0007669"/>
    <property type="project" value="InterPro"/>
</dbReference>
<dbReference type="Gene3D" id="2.40.160.10">
    <property type="entry name" value="Porin"/>
    <property type="match status" value="1"/>
</dbReference>
<dbReference type="InterPro" id="IPR001897">
    <property type="entry name" value="Porin_gammaproteobac"/>
</dbReference>
<dbReference type="EMBL" id="DXEV01000206">
    <property type="protein sequence ID" value="HIX57859.1"/>
    <property type="molecule type" value="Genomic_DNA"/>
</dbReference>
<dbReference type="Proteomes" id="UP000886829">
    <property type="component" value="Unassembled WGS sequence"/>
</dbReference>
<dbReference type="GO" id="GO:0034220">
    <property type="term" value="P:monoatomic ion transmembrane transport"/>
    <property type="evidence" value="ECO:0007669"/>
    <property type="project" value="InterPro"/>
</dbReference>
<reference evidence="2" key="2">
    <citation type="submission" date="2021-04" db="EMBL/GenBank/DDBJ databases">
        <authorList>
            <person name="Gilroy R."/>
        </authorList>
    </citation>
    <scope>NUCLEOTIDE SEQUENCE</scope>
    <source>
        <strain evidence="2">USASDec5-558</strain>
    </source>
</reference>
<protein>
    <recommendedName>
        <fullName evidence="4">Porin domain-containing protein</fullName>
    </recommendedName>
</protein>
<evidence type="ECO:0000313" key="3">
    <source>
        <dbReference type="Proteomes" id="UP000886829"/>
    </source>
</evidence>